<dbReference type="Gene3D" id="1.25.40.10">
    <property type="entry name" value="Tetratricopeptide repeat domain"/>
    <property type="match status" value="2"/>
</dbReference>
<comment type="caution">
    <text evidence="9">The sequence shown here is derived from an EMBL/GenBank/DDBJ whole genome shotgun (WGS) entry which is preliminary data.</text>
</comment>
<feature type="repeat" description="TPR" evidence="4">
    <location>
        <begin position="107"/>
        <end position="140"/>
    </location>
</feature>
<evidence type="ECO:0000256" key="5">
    <source>
        <dbReference type="SAM" id="Coils"/>
    </source>
</evidence>
<evidence type="ECO:0000313" key="10">
    <source>
        <dbReference type="Proteomes" id="UP000244174"/>
    </source>
</evidence>
<keyword evidence="10" id="KW-1185">Reference proteome</keyword>
<feature type="coiled-coil region" evidence="5">
    <location>
        <begin position="234"/>
        <end position="261"/>
    </location>
</feature>
<proteinExistence type="predicted"/>
<feature type="repeat" description="TPR" evidence="4">
    <location>
        <begin position="147"/>
        <end position="180"/>
    </location>
</feature>
<keyword evidence="6" id="KW-0812">Transmembrane</keyword>
<organism evidence="9 10">
    <name type="scientific">Christiangramia gaetbulicola</name>
    <dbReference type="NCBI Taxonomy" id="703340"/>
    <lineage>
        <taxon>Bacteria</taxon>
        <taxon>Pseudomonadati</taxon>
        <taxon>Bacteroidota</taxon>
        <taxon>Flavobacteriia</taxon>
        <taxon>Flavobacteriales</taxon>
        <taxon>Flavobacteriaceae</taxon>
        <taxon>Christiangramia</taxon>
    </lineage>
</organism>
<gene>
    <name evidence="9" type="ORF">C8P64_1120</name>
</gene>
<dbReference type="OrthoDB" id="5295174at2"/>
<accession>A0A2T6AMV2</accession>
<keyword evidence="4" id="KW-0802">TPR repeat</keyword>
<dbReference type="PANTHER" id="PTHR43280">
    <property type="entry name" value="ARAC-FAMILY TRANSCRIPTIONAL REGULATOR"/>
    <property type="match status" value="1"/>
</dbReference>
<dbReference type="InterPro" id="IPR011990">
    <property type="entry name" value="TPR-like_helical_dom_sf"/>
</dbReference>
<dbReference type="SUPFAM" id="SSF46689">
    <property type="entry name" value="Homeodomain-like"/>
    <property type="match status" value="1"/>
</dbReference>
<feature type="repeat" description="TPR" evidence="4">
    <location>
        <begin position="271"/>
        <end position="304"/>
    </location>
</feature>
<feature type="signal peptide" evidence="7">
    <location>
        <begin position="1"/>
        <end position="20"/>
    </location>
</feature>
<dbReference type="InterPro" id="IPR018060">
    <property type="entry name" value="HTH_AraC"/>
</dbReference>
<dbReference type="InterPro" id="IPR019734">
    <property type="entry name" value="TPR_rpt"/>
</dbReference>
<dbReference type="Pfam" id="PF13424">
    <property type="entry name" value="TPR_12"/>
    <property type="match status" value="1"/>
</dbReference>
<evidence type="ECO:0000256" key="2">
    <source>
        <dbReference type="ARBA" id="ARBA00023125"/>
    </source>
</evidence>
<dbReference type="Proteomes" id="UP000244174">
    <property type="component" value="Unassembled WGS sequence"/>
</dbReference>
<dbReference type="AlphaFoldDB" id="A0A2T6AMV2"/>
<dbReference type="InterPro" id="IPR009057">
    <property type="entry name" value="Homeodomain-like_sf"/>
</dbReference>
<evidence type="ECO:0000259" key="8">
    <source>
        <dbReference type="PROSITE" id="PS01124"/>
    </source>
</evidence>
<dbReference type="PROSITE" id="PS50005">
    <property type="entry name" value="TPR"/>
    <property type="match status" value="3"/>
</dbReference>
<feature type="domain" description="HTH araC/xylS-type" evidence="8">
    <location>
        <begin position="476"/>
        <end position="560"/>
    </location>
</feature>
<dbReference type="SMART" id="SM00342">
    <property type="entry name" value="HTH_ARAC"/>
    <property type="match status" value="1"/>
</dbReference>
<keyword evidence="6" id="KW-1133">Transmembrane helix</keyword>
<keyword evidence="2" id="KW-0238">DNA-binding</keyword>
<name>A0A2T6AMV2_9FLAO</name>
<reference evidence="9 10" key="1">
    <citation type="submission" date="2018-04" db="EMBL/GenBank/DDBJ databases">
        <title>Genomic Encyclopedia of Archaeal and Bacterial Type Strains, Phase II (KMG-II): from individual species to whole genera.</title>
        <authorList>
            <person name="Goeker M."/>
        </authorList>
    </citation>
    <scope>NUCLEOTIDE SEQUENCE [LARGE SCALE GENOMIC DNA]</scope>
    <source>
        <strain evidence="9 10">DSM 23082</strain>
    </source>
</reference>
<dbReference type="PANTHER" id="PTHR43280:SF34">
    <property type="entry name" value="ARAC-FAMILY TRANSCRIPTIONAL REGULATOR"/>
    <property type="match status" value="1"/>
</dbReference>
<dbReference type="SUPFAM" id="SSF48452">
    <property type="entry name" value="TPR-like"/>
    <property type="match status" value="2"/>
</dbReference>
<dbReference type="Pfam" id="PF12833">
    <property type="entry name" value="HTH_18"/>
    <property type="match status" value="1"/>
</dbReference>
<evidence type="ECO:0000256" key="6">
    <source>
        <dbReference type="SAM" id="Phobius"/>
    </source>
</evidence>
<keyword evidence="6" id="KW-0472">Membrane</keyword>
<dbReference type="RefSeq" id="WP_108171024.1">
    <property type="nucleotide sequence ID" value="NZ_QBKQ01000001.1"/>
</dbReference>
<dbReference type="Gene3D" id="1.10.10.60">
    <property type="entry name" value="Homeodomain-like"/>
    <property type="match status" value="2"/>
</dbReference>
<evidence type="ECO:0000256" key="3">
    <source>
        <dbReference type="ARBA" id="ARBA00023163"/>
    </source>
</evidence>
<dbReference type="EMBL" id="QBKQ01000001">
    <property type="protein sequence ID" value="PTX45130.1"/>
    <property type="molecule type" value="Genomic_DNA"/>
</dbReference>
<feature type="chain" id="PRO_5015551825" evidence="7">
    <location>
        <begin position="21"/>
        <end position="565"/>
    </location>
</feature>
<keyword evidence="5" id="KW-0175">Coiled coil</keyword>
<dbReference type="PROSITE" id="PS01124">
    <property type="entry name" value="HTH_ARAC_FAMILY_2"/>
    <property type="match status" value="1"/>
</dbReference>
<dbReference type="GO" id="GO:0043565">
    <property type="term" value="F:sequence-specific DNA binding"/>
    <property type="evidence" value="ECO:0007669"/>
    <property type="project" value="InterPro"/>
</dbReference>
<dbReference type="GO" id="GO:0003700">
    <property type="term" value="F:DNA-binding transcription factor activity"/>
    <property type="evidence" value="ECO:0007669"/>
    <property type="project" value="InterPro"/>
</dbReference>
<sequence length="565" mass="65879">MRFFKLALLLCLFISFNLIAQKDSLETKTYDELRTLIGGLEKEEINFDLINYYLRKAEKERNIEQQFAAKSLFIEASIWDRNFDRAQDSLKPLRNFSSQHELAPQTVSSLFRIGVAYFYQGLLGKALDIYNEALAISEEIKDKKIQHKLLLQIGYIRSSIGDHTEAIDIYNKSLDVLDDSDFEAIELEKANAQSYYYLSLTFTDIKKGDSASYYIEKALKLTQKEKDSCRRKYFLRSKANIQLLNNDLSNAENNLKKAFKLCQPSSKGDTLVFYKDLGEVYLAKKEYKKAQRYIQDAIDIYQVKEGEEGFMDDYYKLLAKAYKHTGDIEKSNFYLEKYINTVAQFNKIKDTVNQSLKLKEVEDFKNELSTIKQEKNLTQAHLNYLFLGASIIVLLLLAVLLRFYRNKKKNEEKFEALLQKIENNNELERITDSKDQVLEEKSSNDVPEETKQNILQGLKKLEEKEYFLRQDCNSYNVARKINTNTSYLSKVVNSHFGKNFNTYINDLRINYAIVRLKNDVIFRSYSIQSIAEEVGYKSADSFSKYFKLNTGLNPSFYIKEIKNIA</sequence>
<keyword evidence="1" id="KW-0805">Transcription regulation</keyword>
<evidence type="ECO:0000256" key="7">
    <source>
        <dbReference type="SAM" id="SignalP"/>
    </source>
</evidence>
<protein>
    <submittedName>
        <fullName evidence="9">Tetratricopeptide repeat protein</fullName>
    </submittedName>
</protein>
<dbReference type="SMART" id="SM00028">
    <property type="entry name" value="TPR"/>
    <property type="match status" value="4"/>
</dbReference>
<evidence type="ECO:0000256" key="4">
    <source>
        <dbReference type="PROSITE-ProRule" id="PRU00339"/>
    </source>
</evidence>
<feature type="transmembrane region" description="Helical" evidence="6">
    <location>
        <begin position="384"/>
        <end position="404"/>
    </location>
</feature>
<evidence type="ECO:0000256" key="1">
    <source>
        <dbReference type="ARBA" id="ARBA00023015"/>
    </source>
</evidence>
<evidence type="ECO:0000313" key="9">
    <source>
        <dbReference type="EMBL" id="PTX45130.1"/>
    </source>
</evidence>
<keyword evidence="3" id="KW-0804">Transcription</keyword>
<keyword evidence="7" id="KW-0732">Signal</keyword>